<dbReference type="OrthoDB" id="9776116at2"/>
<evidence type="ECO:0000259" key="1">
    <source>
        <dbReference type="Pfam" id="PF01882"/>
    </source>
</evidence>
<feature type="domain" description="DUF58" evidence="1">
    <location>
        <begin position="41"/>
        <end position="214"/>
    </location>
</feature>
<protein>
    <recommendedName>
        <fullName evidence="1">DUF58 domain-containing protein</fullName>
    </recommendedName>
</protein>
<sequence length="295" mass="32140">MATYLPRIRTRLMIHAHRKVVGLLDGEYASLQTGRSMDFHDLREYVPGDDVKDIDWKATARSRSLLVKRFTAERQHLVLLAISTGRSMAAQATGTTTKRDLAIFTAGLVGWLGVRHGDKVAVAYGDSETQKLTKPADTEVALERALGQAHDAITPDAAEADIVAVLRHIATNVRRRAILLVVTDEHAVSDEMAAVLRRLTVQHEVLVAGIDDLDPTTAVAGGAPTVDIDTVSALPGWLSGDAVLQAQYAELAAAEEQGLRGTLDRLGIAYQRVRDDTTAIGAVFHLLERHRHARR</sequence>
<gene>
    <name evidence="2" type="ORF">UG56_020385</name>
</gene>
<proteinExistence type="predicted"/>
<name>A0A1J4N0C6_9ACTN</name>
<dbReference type="STRING" id="1844.UG56_020385"/>
<dbReference type="EMBL" id="JZDQ02000031">
    <property type="protein sequence ID" value="OIJ24970.1"/>
    <property type="molecule type" value="Genomic_DNA"/>
</dbReference>
<dbReference type="Proteomes" id="UP000033772">
    <property type="component" value="Unassembled WGS sequence"/>
</dbReference>
<dbReference type="InterPro" id="IPR002881">
    <property type="entry name" value="DUF58"/>
</dbReference>
<dbReference type="PANTHER" id="PTHR33608:SF6">
    <property type="entry name" value="BLL2464 PROTEIN"/>
    <property type="match status" value="1"/>
</dbReference>
<comment type="caution">
    <text evidence="2">The sequence shown here is derived from an EMBL/GenBank/DDBJ whole genome shotgun (WGS) entry which is preliminary data.</text>
</comment>
<dbReference type="Pfam" id="PF01882">
    <property type="entry name" value="DUF58"/>
    <property type="match status" value="1"/>
</dbReference>
<keyword evidence="3" id="KW-1185">Reference proteome</keyword>
<accession>A0A1J4N0C6</accession>
<dbReference type="RefSeq" id="WP_045547829.1">
    <property type="nucleotide sequence ID" value="NZ_JZDQ02000031.1"/>
</dbReference>
<reference evidence="2" key="1">
    <citation type="submission" date="2016-10" db="EMBL/GenBank/DDBJ databases">
        <title>Draft Genome Sequence of Nocardioides luteus Strain BAFB, an Alkane-Degrading Bacterium Isolated from JP-7 Polluted Soil.</title>
        <authorList>
            <person name="Brown L."/>
            <person name="Ruiz O.N."/>
            <person name="Gunasekera T."/>
        </authorList>
    </citation>
    <scope>NUCLEOTIDE SEQUENCE [LARGE SCALE GENOMIC DNA]</scope>
    <source>
        <strain evidence="2">BAFB</strain>
    </source>
</reference>
<organism evidence="2 3">
    <name type="scientific">Nocardioides luteus</name>
    <dbReference type="NCBI Taxonomy" id="1844"/>
    <lineage>
        <taxon>Bacteria</taxon>
        <taxon>Bacillati</taxon>
        <taxon>Actinomycetota</taxon>
        <taxon>Actinomycetes</taxon>
        <taxon>Propionibacteriales</taxon>
        <taxon>Nocardioidaceae</taxon>
        <taxon>Nocardioides</taxon>
    </lineage>
</organism>
<evidence type="ECO:0000313" key="2">
    <source>
        <dbReference type="EMBL" id="OIJ24970.1"/>
    </source>
</evidence>
<dbReference type="AlphaFoldDB" id="A0A1J4N0C6"/>
<evidence type="ECO:0000313" key="3">
    <source>
        <dbReference type="Proteomes" id="UP000033772"/>
    </source>
</evidence>
<dbReference type="PANTHER" id="PTHR33608">
    <property type="entry name" value="BLL2464 PROTEIN"/>
    <property type="match status" value="1"/>
</dbReference>